<reference evidence="2 3" key="1">
    <citation type="submission" date="2020-10" db="EMBL/GenBank/DDBJ databases">
        <title>Myceligenerans pegani sp. nov., an endophytic actinomycete isolated from Peganum harmala L. in Xinjiang, China.</title>
        <authorList>
            <person name="Xin L."/>
        </authorList>
    </citation>
    <scope>NUCLEOTIDE SEQUENCE [LARGE SCALE GENOMIC DNA]</scope>
    <source>
        <strain evidence="2 3">TRM65318</strain>
    </source>
</reference>
<proteinExistence type="predicted"/>
<dbReference type="PANTHER" id="PTHR33434">
    <property type="entry name" value="DEGV DOMAIN-CONTAINING PROTEIN DR_1986-RELATED"/>
    <property type="match status" value="1"/>
</dbReference>
<dbReference type="Pfam" id="PF02734">
    <property type="entry name" value="Dak2"/>
    <property type="match status" value="1"/>
</dbReference>
<organism evidence="2 3">
    <name type="scientific">Myceligenerans pegani</name>
    <dbReference type="NCBI Taxonomy" id="2776917"/>
    <lineage>
        <taxon>Bacteria</taxon>
        <taxon>Bacillati</taxon>
        <taxon>Actinomycetota</taxon>
        <taxon>Actinomycetes</taxon>
        <taxon>Micrococcales</taxon>
        <taxon>Promicromonosporaceae</taxon>
        <taxon>Myceligenerans</taxon>
    </lineage>
</organism>
<evidence type="ECO:0000259" key="1">
    <source>
        <dbReference type="PROSITE" id="PS51480"/>
    </source>
</evidence>
<feature type="domain" description="DhaL" evidence="1">
    <location>
        <begin position="9"/>
        <end position="137"/>
    </location>
</feature>
<gene>
    <name evidence="2" type="ORF">IHE71_20795</name>
</gene>
<dbReference type="PANTHER" id="PTHR33434:SF4">
    <property type="entry name" value="PHOSPHATASE PROTEIN"/>
    <property type="match status" value="1"/>
</dbReference>
<accession>A0ABR9N3A1</accession>
<evidence type="ECO:0000313" key="3">
    <source>
        <dbReference type="Proteomes" id="UP000625527"/>
    </source>
</evidence>
<keyword evidence="3" id="KW-1185">Reference proteome</keyword>
<dbReference type="SUPFAM" id="SSF101473">
    <property type="entry name" value="DhaL-like"/>
    <property type="match status" value="1"/>
</dbReference>
<dbReference type="PROSITE" id="PS51480">
    <property type="entry name" value="DHAL"/>
    <property type="match status" value="1"/>
</dbReference>
<name>A0ABR9N3A1_9MICO</name>
<dbReference type="Proteomes" id="UP000625527">
    <property type="component" value="Unassembled WGS sequence"/>
</dbReference>
<sequence length="137" mass="14217">MTVTEIDAGLVRRWVRGATDALRRERAALDRVNVFPVADADTGTNMYLTIRESDRAVRAAPDDAAGVDLLATAARAALLGARGNSGVILSEWLRGTALEARRGTTAATILEEAARSARAAVASPADGTILTTADAAA</sequence>
<evidence type="ECO:0000313" key="2">
    <source>
        <dbReference type="EMBL" id="MBE1878133.1"/>
    </source>
</evidence>
<dbReference type="Gene3D" id="1.25.40.340">
    <property type="match status" value="1"/>
</dbReference>
<dbReference type="InterPro" id="IPR050270">
    <property type="entry name" value="DegV_domain_contain"/>
</dbReference>
<protein>
    <submittedName>
        <fullName evidence="2">DAK2 domain-containing protein</fullName>
    </submittedName>
</protein>
<dbReference type="SMART" id="SM01120">
    <property type="entry name" value="Dak2"/>
    <property type="match status" value="1"/>
</dbReference>
<dbReference type="InterPro" id="IPR036117">
    <property type="entry name" value="DhaL_dom_sf"/>
</dbReference>
<comment type="caution">
    <text evidence="2">The sequence shown here is derived from an EMBL/GenBank/DDBJ whole genome shotgun (WGS) entry which is preliminary data.</text>
</comment>
<feature type="non-terminal residue" evidence="2">
    <location>
        <position position="137"/>
    </location>
</feature>
<dbReference type="EMBL" id="JADAQT010000107">
    <property type="protein sequence ID" value="MBE1878133.1"/>
    <property type="molecule type" value="Genomic_DNA"/>
</dbReference>
<dbReference type="InterPro" id="IPR004007">
    <property type="entry name" value="DhaL_dom"/>
</dbReference>